<dbReference type="AlphaFoldDB" id="A0A849AJF2"/>
<reference evidence="1 2" key="1">
    <citation type="submission" date="2020-05" db="EMBL/GenBank/DDBJ databases">
        <title>Flexivirga sp. ID2601S isolated from air conditioner.</title>
        <authorList>
            <person name="Kim D.H."/>
        </authorList>
    </citation>
    <scope>NUCLEOTIDE SEQUENCE [LARGE SCALE GENOMIC DNA]</scope>
    <source>
        <strain evidence="1 2">ID2601S</strain>
    </source>
</reference>
<accession>A0A849AJF2</accession>
<keyword evidence="2" id="KW-1185">Reference proteome</keyword>
<dbReference type="Proteomes" id="UP000557772">
    <property type="component" value="Unassembled WGS sequence"/>
</dbReference>
<dbReference type="CDD" id="cd02980">
    <property type="entry name" value="TRX_Fd_family"/>
    <property type="match status" value="1"/>
</dbReference>
<dbReference type="InterPro" id="IPR036249">
    <property type="entry name" value="Thioredoxin-like_sf"/>
</dbReference>
<gene>
    <name evidence="1" type="ORF">HJ588_04470</name>
</gene>
<dbReference type="Gene3D" id="3.40.30.10">
    <property type="entry name" value="Glutaredoxin"/>
    <property type="match status" value="1"/>
</dbReference>
<proteinExistence type="predicted"/>
<comment type="caution">
    <text evidence="1">The sequence shown here is derived from an EMBL/GenBank/DDBJ whole genome shotgun (WGS) entry which is preliminary data.</text>
</comment>
<dbReference type="SUPFAM" id="SSF52833">
    <property type="entry name" value="Thioredoxin-like"/>
    <property type="match status" value="1"/>
</dbReference>
<sequence>MFATADDLGATVACLQGGGPSLVGVLDAIAAEAVGTSVRLVAAARTTSHTGRSWLGRVAGHWVRTRGVLQVEVAGGLSRGFGVAAVRAACATEARAVTGAEAPLESPAWEEAPPYRRHVLVCRGPRCNAKGAEETSAALTDELTRRGVLDREVLVALTGCLYPCNGAPVVVSHPDNRWYRHVGADDVRRIVEEDLLGD</sequence>
<name>A0A849AJF2_9MICO</name>
<evidence type="ECO:0000313" key="2">
    <source>
        <dbReference type="Proteomes" id="UP000557772"/>
    </source>
</evidence>
<organism evidence="1 2">
    <name type="scientific">Flexivirga aerilata</name>
    <dbReference type="NCBI Taxonomy" id="1656889"/>
    <lineage>
        <taxon>Bacteria</taxon>
        <taxon>Bacillati</taxon>
        <taxon>Actinomycetota</taxon>
        <taxon>Actinomycetes</taxon>
        <taxon>Micrococcales</taxon>
        <taxon>Dermacoccaceae</taxon>
        <taxon>Flexivirga</taxon>
    </lineage>
</organism>
<protein>
    <submittedName>
        <fullName evidence="1">(2Fe-2S) ferredoxin domain-containing protein</fullName>
    </submittedName>
</protein>
<evidence type="ECO:0000313" key="1">
    <source>
        <dbReference type="EMBL" id="NNG38530.1"/>
    </source>
</evidence>
<dbReference type="EMBL" id="JABENB010000001">
    <property type="protein sequence ID" value="NNG38530.1"/>
    <property type="molecule type" value="Genomic_DNA"/>
</dbReference>